<evidence type="ECO:0000256" key="6">
    <source>
        <dbReference type="RuleBase" id="RU004466"/>
    </source>
</evidence>
<evidence type="ECO:0000256" key="1">
    <source>
        <dbReference type="ARBA" id="ARBA00001946"/>
    </source>
</evidence>
<dbReference type="InterPro" id="IPR000092">
    <property type="entry name" value="Polyprenyl_synt"/>
</dbReference>
<evidence type="ECO:0000256" key="5">
    <source>
        <dbReference type="ARBA" id="ARBA00022842"/>
    </source>
</evidence>
<dbReference type="PROSITE" id="PS00444">
    <property type="entry name" value="POLYPRENYL_SYNTHASE_2"/>
    <property type="match status" value="1"/>
</dbReference>
<evidence type="ECO:0000256" key="2">
    <source>
        <dbReference type="ARBA" id="ARBA00006706"/>
    </source>
</evidence>
<dbReference type="EMBL" id="AYZJ01000028">
    <property type="protein sequence ID" value="KRN23336.1"/>
    <property type="molecule type" value="Genomic_DNA"/>
</dbReference>
<dbReference type="AlphaFoldDB" id="A0A0R2F4K7"/>
<keyword evidence="8" id="KW-1185">Reference proteome</keyword>
<name>A0A0R2F4K7_9LACO</name>
<dbReference type="PANTHER" id="PTHR12001:SF69">
    <property type="entry name" value="ALL TRANS-POLYPRENYL-DIPHOSPHATE SYNTHASE PDSS1"/>
    <property type="match status" value="1"/>
</dbReference>
<dbReference type="PANTHER" id="PTHR12001">
    <property type="entry name" value="GERANYLGERANYL PYROPHOSPHATE SYNTHASE"/>
    <property type="match status" value="1"/>
</dbReference>
<keyword evidence="3 6" id="KW-0808">Transferase</keyword>
<dbReference type="InterPro" id="IPR033749">
    <property type="entry name" value="Polyprenyl_synt_CS"/>
</dbReference>
<organism evidence="7 8">
    <name type="scientific">Lacticaseibacillus camelliae DSM 22697 = JCM 13995</name>
    <dbReference type="NCBI Taxonomy" id="1423730"/>
    <lineage>
        <taxon>Bacteria</taxon>
        <taxon>Bacillati</taxon>
        <taxon>Bacillota</taxon>
        <taxon>Bacilli</taxon>
        <taxon>Lactobacillales</taxon>
        <taxon>Lactobacillaceae</taxon>
        <taxon>Lacticaseibacillus</taxon>
    </lineage>
</organism>
<evidence type="ECO:0000256" key="4">
    <source>
        <dbReference type="ARBA" id="ARBA00022723"/>
    </source>
</evidence>
<evidence type="ECO:0000256" key="3">
    <source>
        <dbReference type="ARBA" id="ARBA00022679"/>
    </source>
</evidence>
<dbReference type="GO" id="GO:0046872">
    <property type="term" value="F:metal ion binding"/>
    <property type="evidence" value="ECO:0007669"/>
    <property type="project" value="UniProtKB-KW"/>
</dbReference>
<proteinExistence type="inferred from homology"/>
<reference evidence="7 8" key="1">
    <citation type="journal article" date="2015" name="Genome Announc.">
        <title>Expanding the biotechnology potential of lactobacilli through comparative genomics of 213 strains and associated genera.</title>
        <authorList>
            <person name="Sun Z."/>
            <person name="Harris H.M."/>
            <person name="McCann A."/>
            <person name="Guo C."/>
            <person name="Argimon S."/>
            <person name="Zhang W."/>
            <person name="Yang X."/>
            <person name="Jeffery I.B."/>
            <person name="Cooney J.C."/>
            <person name="Kagawa T.F."/>
            <person name="Liu W."/>
            <person name="Song Y."/>
            <person name="Salvetti E."/>
            <person name="Wrobel A."/>
            <person name="Rasinkangas P."/>
            <person name="Parkhill J."/>
            <person name="Rea M.C."/>
            <person name="O'Sullivan O."/>
            <person name="Ritari J."/>
            <person name="Douillard F.P."/>
            <person name="Paul Ross R."/>
            <person name="Yang R."/>
            <person name="Briner A.E."/>
            <person name="Felis G.E."/>
            <person name="de Vos W.M."/>
            <person name="Barrangou R."/>
            <person name="Klaenhammer T.R."/>
            <person name="Caufield P.W."/>
            <person name="Cui Y."/>
            <person name="Zhang H."/>
            <person name="O'Toole P.W."/>
        </authorList>
    </citation>
    <scope>NUCLEOTIDE SEQUENCE [LARGE SCALE GENOMIC DNA]</scope>
    <source>
        <strain evidence="7 8">DSM 22697</strain>
    </source>
</reference>
<comment type="similarity">
    <text evidence="2 6">Belongs to the FPP/GGPP synthase family.</text>
</comment>
<dbReference type="Proteomes" id="UP000050865">
    <property type="component" value="Unassembled WGS sequence"/>
</dbReference>
<keyword evidence="4" id="KW-0479">Metal-binding</keyword>
<dbReference type="CDD" id="cd00685">
    <property type="entry name" value="Trans_IPPS_HT"/>
    <property type="match status" value="1"/>
</dbReference>
<dbReference type="GO" id="GO:0008299">
    <property type="term" value="P:isoprenoid biosynthetic process"/>
    <property type="evidence" value="ECO:0007669"/>
    <property type="project" value="InterPro"/>
</dbReference>
<dbReference type="GO" id="GO:0004659">
    <property type="term" value="F:prenyltransferase activity"/>
    <property type="evidence" value="ECO:0007669"/>
    <property type="project" value="InterPro"/>
</dbReference>
<dbReference type="Pfam" id="PF00348">
    <property type="entry name" value="polyprenyl_synt"/>
    <property type="match status" value="1"/>
</dbReference>
<comment type="cofactor">
    <cofactor evidence="1">
        <name>Mg(2+)</name>
        <dbReference type="ChEBI" id="CHEBI:18420"/>
    </cofactor>
</comment>
<dbReference type="SUPFAM" id="SSF48576">
    <property type="entry name" value="Terpenoid synthases"/>
    <property type="match status" value="1"/>
</dbReference>
<evidence type="ECO:0000313" key="7">
    <source>
        <dbReference type="EMBL" id="KRN23336.1"/>
    </source>
</evidence>
<dbReference type="STRING" id="1423730.FC75_GL001536"/>
<accession>A0A0R2F4K7</accession>
<gene>
    <name evidence="7" type="ORF">FC75_GL001536</name>
</gene>
<dbReference type="SFLD" id="SFLDS00005">
    <property type="entry name" value="Isoprenoid_Synthase_Type_I"/>
    <property type="match status" value="1"/>
</dbReference>
<protein>
    <submittedName>
        <fullName evidence="7">Octaprenyl-diphosphate synthase</fullName>
    </submittedName>
</protein>
<evidence type="ECO:0000313" key="8">
    <source>
        <dbReference type="Proteomes" id="UP000050865"/>
    </source>
</evidence>
<dbReference type="Gene3D" id="1.10.600.10">
    <property type="entry name" value="Farnesyl Diphosphate Synthase"/>
    <property type="match status" value="1"/>
</dbReference>
<sequence>MEVNVMVQPQWQQYPEVYEKLALVQTRLADRTRLRVPPVNARVQAQVKAGGKMLRSGLMFMLARFHSIDNPALISAGAAIEALHLATLEHDDVLDTAATRRGMPTLTATAGNKAAIYAGDFLFSVYFELLAEAAPTVDNVGTNARIMHRIFMGELDQNAVSRGTKLTVHQYLRQISGKTAALFGLAAYQGATLSGASAAEQTAAYRYGRCVGMAFQMIDDLLDLTGRPTQTQKPRLEDLQNGIYTLPVLYALQQDDGTLAALLDQIGTEDQALLQAATLITQTGVPAAENLATAYTSKALAALAAFPAGAARDELRDLTKRLLARTK</sequence>
<dbReference type="PATRIC" id="fig|1423730.4.peg.1611"/>
<keyword evidence="5" id="KW-0460">Magnesium</keyword>
<dbReference type="InterPro" id="IPR008949">
    <property type="entry name" value="Isoprenoid_synthase_dom_sf"/>
</dbReference>
<comment type="caution">
    <text evidence="7">The sequence shown here is derived from an EMBL/GenBank/DDBJ whole genome shotgun (WGS) entry which is preliminary data.</text>
</comment>